<dbReference type="InterPro" id="IPR027417">
    <property type="entry name" value="P-loop_NTPase"/>
</dbReference>
<name>A0A2S6NF01_RHOGL</name>
<dbReference type="InterPro" id="IPR025669">
    <property type="entry name" value="AAA_dom"/>
</dbReference>
<reference evidence="2 3" key="1">
    <citation type="journal article" date="2018" name="Arch. Microbiol.">
        <title>New insights into the metabolic potential of the phototrophic purple bacterium Rhodopila globiformis DSM 161(T) from its draft genome sequence and evidence for a vanadium-dependent nitrogenase.</title>
        <authorList>
            <person name="Imhoff J.F."/>
            <person name="Rahn T."/>
            <person name="Kunzel S."/>
            <person name="Neulinger S.C."/>
        </authorList>
    </citation>
    <scope>NUCLEOTIDE SEQUENCE [LARGE SCALE GENOMIC DNA]</scope>
    <source>
        <strain evidence="2 3">DSM 161</strain>
    </source>
</reference>
<dbReference type="SUPFAM" id="SSF52540">
    <property type="entry name" value="P-loop containing nucleoside triphosphate hydrolases"/>
    <property type="match status" value="1"/>
</dbReference>
<evidence type="ECO:0000313" key="2">
    <source>
        <dbReference type="EMBL" id="PPQ33222.1"/>
    </source>
</evidence>
<organism evidence="2 3">
    <name type="scientific">Rhodopila globiformis</name>
    <name type="common">Rhodopseudomonas globiformis</name>
    <dbReference type="NCBI Taxonomy" id="1071"/>
    <lineage>
        <taxon>Bacteria</taxon>
        <taxon>Pseudomonadati</taxon>
        <taxon>Pseudomonadota</taxon>
        <taxon>Alphaproteobacteria</taxon>
        <taxon>Acetobacterales</taxon>
        <taxon>Acetobacteraceae</taxon>
        <taxon>Rhodopila</taxon>
    </lineage>
</organism>
<dbReference type="PANTHER" id="PTHR13696:SF99">
    <property type="entry name" value="COBYRINIC ACID AC-DIAMIDE SYNTHASE"/>
    <property type="match status" value="1"/>
</dbReference>
<keyword evidence="3" id="KW-1185">Reference proteome</keyword>
<dbReference type="OrthoDB" id="9804460at2"/>
<evidence type="ECO:0000313" key="3">
    <source>
        <dbReference type="Proteomes" id="UP000239724"/>
    </source>
</evidence>
<feature type="domain" description="AAA" evidence="1">
    <location>
        <begin position="1"/>
        <end position="196"/>
    </location>
</feature>
<sequence length="321" mass="35675">MKSIAFFNNKGGVGKTSLIYHLAWMYADLGQRVLLADLDPQSNLTAMCFKDTTLERIYEAREPDTVFTAVEPVKRGIGDLHFFDPLSVTDGLAIIPGDLLLSDFEDELSATWPRCVDRDERAFRVTAAFHRIIEYASQRHQANIAFIDVGPTFGALNRAALIAADYVIIPVAPDLFSVRGLENVGGRLKSWRAEWQDRLNRAPRLDFSLPAGNMRPIGYVVSRHTEFADGVVRAFQKWIGKIPGAYRRAVDDPGVPDEALALGRLKDYRSLIAMAQDARKPMFKLRPGDGAIGGHQGAVSAAYDDFERLARAIADRIEEPI</sequence>
<dbReference type="PANTHER" id="PTHR13696">
    <property type="entry name" value="P-LOOP CONTAINING NUCLEOSIDE TRIPHOSPHATE HYDROLASE"/>
    <property type="match status" value="1"/>
</dbReference>
<comment type="caution">
    <text evidence="2">The sequence shown here is derived from an EMBL/GenBank/DDBJ whole genome shotgun (WGS) entry which is preliminary data.</text>
</comment>
<dbReference type="InterPro" id="IPR050678">
    <property type="entry name" value="DNA_Partitioning_ATPase"/>
</dbReference>
<evidence type="ECO:0000259" key="1">
    <source>
        <dbReference type="Pfam" id="PF13614"/>
    </source>
</evidence>
<dbReference type="AlphaFoldDB" id="A0A2S6NF01"/>
<dbReference type="Pfam" id="PF13614">
    <property type="entry name" value="AAA_31"/>
    <property type="match status" value="1"/>
</dbReference>
<dbReference type="Gene3D" id="3.40.50.300">
    <property type="entry name" value="P-loop containing nucleotide triphosphate hydrolases"/>
    <property type="match status" value="1"/>
</dbReference>
<dbReference type="Proteomes" id="UP000239724">
    <property type="component" value="Unassembled WGS sequence"/>
</dbReference>
<dbReference type="RefSeq" id="WP_104519605.1">
    <property type="nucleotide sequence ID" value="NZ_NHRY01000151.1"/>
</dbReference>
<proteinExistence type="predicted"/>
<dbReference type="CDD" id="cd02042">
    <property type="entry name" value="ParAB_family"/>
    <property type="match status" value="1"/>
</dbReference>
<gene>
    <name evidence="2" type="ORF">CCS01_14760</name>
</gene>
<accession>A0A2S6NF01</accession>
<dbReference type="EMBL" id="NHRY01000151">
    <property type="protein sequence ID" value="PPQ33222.1"/>
    <property type="molecule type" value="Genomic_DNA"/>
</dbReference>
<protein>
    <submittedName>
        <fullName evidence="2">Chromosome partitioning protein</fullName>
    </submittedName>
</protein>